<dbReference type="GO" id="GO:0003676">
    <property type="term" value="F:nucleic acid binding"/>
    <property type="evidence" value="ECO:0007669"/>
    <property type="project" value="InterPro"/>
</dbReference>
<keyword evidence="3" id="KW-1185">Reference proteome</keyword>
<reference evidence="2" key="1">
    <citation type="submission" date="2020-08" db="EMBL/GenBank/DDBJ databases">
        <title>Genome sequencing and assembly of the red palm weevil Rhynchophorus ferrugineus.</title>
        <authorList>
            <person name="Dias G.B."/>
            <person name="Bergman C.M."/>
            <person name="Manee M."/>
        </authorList>
    </citation>
    <scope>NUCLEOTIDE SEQUENCE</scope>
    <source>
        <strain evidence="2">AA-2017</strain>
        <tissue evidence="2">Whole larva</tissue>
    </source>
</reference>
<organism evidence="2 3">
    <name type="scientific">Rhynchophorus ferrugineus</name>
    <name type="common">Red palm weevil</name>
    <name type="synonym">Curculio ferrugineus</name>
    <dbReference type="NCBI Taxonomy" id="354439"/>
    <lineage>
        <taxon>Eukaryota</taxon>
        <taxon>Metazoa</taxon>
        <taxon>Ecdysozoa</taxon>
        <taxon>Arthropoda</taxon>
        <taxon>Hexapoda</taxon>
        <taxon>Insecta</taxon>
        <taxon>Pterygota</taxon>
        <taxon>Neoptera</taxon>
        <taxon>Endopterygota</taxon>
        <taxon>Coleoptera</taxon>
        <taxon>Polyphaga</taxon>
        <taxon>Cucujiformia</taxon>
        <taxon>Curculionidae</taxon>
        <taxon>Dryophthorinae</taxon>
        <taxon>Rhynchophorus</taxon>
    </lineage>
</organism>
<evidence type="ECO:0000313" key="3">
    <source>
        <dbReference type="Proteomes" id="UP000625711"/>
    </source>
</evidence>
<dbReference type="InterPro" id="IPR036397">
    <property type="entry name" value="RNaseH_sf"/>
</dbReference>
<evidence type="ECO:0000313" key="2">
    <source>
        <dbReference type="EMBL" id="KAF7283702.1"/>
    </source>
</evidence>
<proteinExistence type="predicted"/>
<name>A0A834IRM8_RHYFE</name>
<feature type="region of interest" description="Disordered" evidence="1">
    <location>
        <begin position="1"/>
        <end position="24"/>
    </location>
</feature>
<dbReference type="Gene3D" id="3.30.420.10">
    <property type="entry name" value="Ribonuclease H-like superfamily/Ribonuclease H"/>
    <property type="match status" value="1"/>
</dbReference>
<feature type="compositionally biased region" description="Polar residues" evidence="1">
    <location>
        <begin position="1"/>
        <end position="16"/>
    </location>
</feature>
<gene>
    <name evidence="2" type="ORF">GWI33_023122</name>
</gene>
<sequence length="109" mass="12507">MNKAMNSRIESNSSPDGPQRPPDRPLLAASEILIFRTTHPPDFLLWGSLISKVYVNKPQTFQHFKDNIRHEIEEIHPQMLQDVMKNGLKIAESCIANRGHHLTNIIFHS</sequence>
<dbReference type="EMBL" id="JAACXV010000090">
    <property type="protein sequence ID" value="KAF7283702.1"/>
    <property type="molecule type" value="Genomic_DNA"/>
</dbReference>
<accession>A0A834IRM8</accession>
<dbReference type="Proteomes" id="UP000625711">
    <property type="component" value="Unassembled WGS sequence"/>
</dbReference>
<dbReference type="AlphaFoldDB" id="A0A834IRM8"/>
<evidence type="ECO:0000256" key="1">
    <source>
        <dbReference type="SAM" id="MobiDB-lite"/>
    </source>
</evidence>
<dbReference type="OrthoDB" id="8194107at2759"/>
<protein>
    <submittedName>
        <fullName evidence="2">Uncharacterized protein</fullName>
    </submittedName>
</protein>
<comment type="caution">
    <text evidence="2">The sequence shown here is derived from an EMBL/GenBank/DDBJ whole genome shotgun (WGS) entry which is preliminary data.</text>
</comment>